<feature type="region of interest" description="Disordered" evidence="1">
    <location>
        <begin position="33"/>
        <end position="53"/>
    </location>
</feature>
<gene>
    <name evidence="3" type="ORF">HNR19_000054</name>
</gene>
<evidence type="ECO:0000256" key="2">
    <source>
        <dbReference type="SAM" id="SignalP"/>
    </source>
</evidence>
<dbReference type="EMBL" id="JACCFP010000001">
    <property type="protein sequence ID" value="NYI99355.1"/>
    <property type="molecule type" value="Genomic_DNA"/>
</dbReference>
<name>A0A853BX71_9ACTN</name>
<reference evidence="3 4" key="1">
    <citation type="submission" date="2020-07" db="EMBL/GenBank/DDBJ databases">
        <title>Sequencing the genomes of 1000 actinobacteria strains.</title>
        <authorList>
            <person name="Klenk H.-P."/>
        </authorList>
    </citation>
    <scope>NUCLEOTIDE SEQUENCE [LARGE SCALE GENOMIC DNA]</scope>
    <source>
        <strain evidence="3 4">DSM 103833</strain>
    </source>
</reference>
<evidence type="ECO:0000313" key="4">
    <source>
        <dbReference type="Proteomes" id="UP000530424"/>
    </source>
</evidence>
<evidence type="ECO:0000256" key="1">
    <source>
        <dbReference type="SAM" id="MobiDB-lite"/>
    </source>
</evidence>
<feature type="chain" id="PRO_5032574599" description="LVIVD repeat-containing protein" evidence="2">
    <location>
        <begin position="33"/>
        <end position="514"/>
    </location>
</feature>
<accession>A0A853BX71</accession>
<comment type="caution">
    <text evidence="3">The sequence shown here is derived from an EMBL/GenBank/DDBJ whole genome shotgun (WGS) entry which is preliminary data.</text>
</comment>
<feature type="signal peptide" evidence="2">
    <location>
        <begin position="1"/>
        <end position="32"/>
    </location>
</feature>
<evidence type="ECO:0000313" key="3">
    <source>
        <dbReference type="EMBL" id="NYI99355.1"/>
    </source>
</evidence>
<dbReference type="InterPro" id="IPR013211">
    <property type="entry name" value="LVIVD"/>
</dbReference>
<sequence>MAIPVPLRLRSLGVTTLGVLALGLSATLPAVAHDDDHGDKSDQNASACPPGLQKRAAERAGDNFADACLPGQDFAALDDSAATLAPGEIEKSPNIELIANIPKSGPFAPEAAFNSDLAFQGDYAFQGNYNGLAVFDITKPHKPRMVTQVLCPGSQNDISVYGDLLVLSVDSSRSNETCDNVPQSAEIKESWEGIRVFDISDPTAPEYVSAVETKCGSHTHTLAPSKDGRAVYAYVSSYAPNPKHPDCQPPHDLISVVKVPLSSPEEAAVVNEPVLFPAEGDIAGGNPAGNYSRETVGCHDLTAYAAKDVMAGACMGDGVLIDISDRENPAVTEWVRDTENFAFWHSATFNNAATKVVFTDELGGGSGPTCNPTIGQTKGADAIYDIVDGQLEFRSYFKIPRTQANTENCVAHNGSLIPVKGRDIMVQAWYQGGISVWDFTDSANPKEIAYFDRGPLSTERLIVGGSWSAYWYNGHIYSSDIQKGFDVFKVNDPRVAPALKVRMDELNVQSQTSY</sequence>
<dbReference type="AlphaFoldDB" id="A0A853BX71"/>
<keyword evidence="4" id="KW-1185">Reference proteome</keyword>
<dbReference type="Proteomes" id="UP000530424">
    <property type="component" value="Unassembled WGS sequence"/>
</dbReference>
<feature type="compositionally biased region" description="Basic and acidic residues" evidence="1">
    <location>
        <begin position="33"/>
        <end position="42"/>
    </location>
</feature>
<dbReference type="SUPFAM" id="SSF75011">
    <property type="entry name" value="3-carboxy-cis,cis-mucoante lactonizing enzyme"/>
    <property type="match status" value="1"/>
</dbReference>
<keyword evidence="2" id="KW-0732">Signal</keyword>
<dbReference type="Pfam" id="PF08309">
    <property type="entry name" value="LVIVD"/>
    <property type="match status" value="2"/>
</dbReference>
<dbReference type="RefSeq" id="WP_179666013.1">
    <property type="nucleotide sequence ID" value="NZ_JACCFP010000001.1"/>
</dbReference>
<proteinExistence type="predicted"/>
<protein>
    <recommendedName>
        <fullName evidence="5">LVIVD repeat-containing protein</fullName>
    </recommendedName>
</protein>
<evidence type="ECO:0008006" key="5">
    <source>
        <dbReference type="Google" id="ProtNLM"/>
    </source>
</evidence>
<organism evidence="3 4">
    <name type="scientific">Nocardioides thalensis</name>
    <dbReference type="NCBI Taxonomy" id="1914755"/>
    <lineage>
        <taxon>Bacteria</taxon>
        <taxon>Bacillati</taxon>
        <taxon>Actinomycetota</taxon>
        <taxon>Actinomycetes</taxon>
        <taxon>Propionibacteriales</taxon>
        <taxon>Nocardioidaceae</taxon>
        <taxon>Nocardioides</taxon>
    </lineage>
</organism>